<proteinExistence type="predicted"/>
<sequence>MAEEEQDDDDEEEGGRSCTSGIPASSHRCVAVYRCQRHRKVVVERTQHGSMHIWKIHKILIGSNVIFVAKYQMEVFIGSSNTLLGVSGILLLVQNVQLKLENRLEST</sequence>
<protein>
    <submittedName>
        <fullName evidence="2">Uncharacterized protein</fullName>
    </submittedName>
</protein>
<organism evidence="2 3">
    <name type="scientific">Cinnamomum micranthum f. kanehirae</name>
    <dbReference type="NCBI Taxonomy" id="337451"/>
    <lineage>
        <taxon>Eukaryota</taxon>
        <taxon>Viridiplantae</taxon>
        <taxon>Streptophyta</taxon>
        <taxon>Embryophyta</taxon>
        <taxon>Tracheophyta</taxon>
        <taxon>Spermatophyta</taxon>
        <taxon>Magnoliopsida</taxon>
        <taxon>Magnoliidae</taxon>
        <taxon>Laurales</taxon>
        <taxon>Lauraceae</taxon>
        <taxon>Cinnamomum</taxon>
    </lineage>
</organism>
<name>A0A3S3PZE3_9MAGN</name>
<keyword evidence="3" id="KW-1185">Reference proteome</keyword>
<feature type="compositionally biased region" description="Acidic residues" evidence="1">
    <location>
        <begin position="1"/>
        <end position="13"/>
    </location>
</feature>
<accession>A0A3S3PZE3</accession>
<dbReference type="AlphaFoldDB" id="A0A3S3PZE3"/>
<dbReference type="Proteomes" id="UP000283530">
    <property type="component" value="Unassembled WGS sequence"/>
</dbReference>
<gene>
    <name evidence="2" type="ORF">CKAN_00485900</name>
</gene>
<evidence type="ECO:0000313" key="2">
    <source>
        <dbReference type="EMBL" id="RWR76418.1"/>
    </source>
</evidence>
<dbReference type="EMBL" id="QPKB01000002">
    <property type="protein sequence ID" value="RWR76418.1"/>
    <property type="molecule type" value="Genomic_DNA"/>
</dbReference>
<feature type="region of interest" description="Disordered" evidence="1">
    <location>
        <begin position="1"/>
        <end position="23"/>
    </location>
</feature>
<evidence type="ECO:0000313" key="3">
    <source>
        <dbReference type="Proteomes" id="UP000283530"/>
    </source>
</evidence>
<reference evidence="2 3" key="1">
    <citation type="journal article" date="2019" name="Nat. Plants">
        <title>Stout camphor tree genome fills gaps in understanding of flowering plant genome evolution.</title>
        <authorList>
            <person name="Chaw S.M."/>
            <person name="Liu Y.C."/>
            <person name="Wu Y.W."/>
            <person name="Wang H.Y."/>
            <person name="Lin C.I."/>
            <person name="Wu C.S."/>
            <person name="Ke H.M."/>
            <person name="Chang L.Y."/>
            <person name="Hsu C.Y."/>
            <person name="Yang H.T."/>
            <person name="Sudianto E."/>
            <person name="Hsu M.H."/>
            <person name="Wu K.P."/>
            <person name="Wang L.N."/>
            <person name="Leebens-Mack J.H."/>
            <person name="Tsai I.J."/>
        </authorList>
    </citation>
    <scope>NUCLEOTIDE SEQUENCE [LARGE SCALE GENOMIC DNA]</scope>
    <source>
        <strain evidence="3">cv. Chaw 1501</strain>
        <tissue evidence="2">Young leaves</tissue>
    </source>
</reference>
<comment type="caution">
    <text evidence="2">The sequence shown here is derived from an EMBL/GenBank/DDBJ whole genome shotgun (WGS) entry which is preliminary data.</text>
</comment>
<evidence type="ECO:0000256" key="1">
    <source>
        <dbReference type="SAM" id="MobiDB-lite"/>
    </source>
</evidence>